<protein>
    <submittedName>
        <fullName evidence="1">Uncharacterized protein</fullName>
    </submittedName>
</protein>
<reference evidence="1" key="2">
    <citation type="journal article" date="2014" name="Genome Biol. Evol.">
        <title>Settling down: the genome of Serratia symbiotica from the aphid Cinara tujafilina zooms in on the process of accommodation to a cooperative intracellular life.</title>
        <authorList>
            <person name="Manzano-Marin A."/>
            <person name="Latorre A."/>
        </authorList>
    </citation>
    <scope>NUCLEOTIDE SEQUENCE</scope>
    <source>
        <strain evidence="1">SCt-VLC</strain>
    </source>
</reference>
<name>A0A068RAG8_9GAMM</name>
<organism evidence="1">
    <name type="scientific">Serratia symbiotica SCt-VLC</name>
    <dbReference type="NCBI Taxonomy" id="1347341"/>
    <lineage>
        <taxon>Bacteria</taxon>
        <taxon>Pseudomonadati</taxon>
        <taxon>Pseudomonadota</taxon>
        <taxon>Gammaproteobacteria</taxon>
        <taxon>Enterobacterales</taxon>
        <taxon>Yersiniaceae</taxon>
        <taxon>Serratia</taxon>
        <taxon>Serratia symbiotica</taxon>
    </lineage>
</organism>
<dbReference type="AlphaFoldDB" id="A0A068RAG8"/>
<accession>A0A068RAG8</accession>
<gene>
    <name evidence="1" type="ORF">SCTVLC_0562</name>
</gene>
<dbReference type="EMBL" id="FR904231">
    <property type="protein sequence ID" value="CDG47317.1"/>
    <property type="molecule type" value="Genomic_DNA"/>
</dbReference>
<proteinExistence type="predicted"/>
<reference evidence="1" key="1">
    <citation type="submission" date="2013-06" db="EMBL/GenBank/DDBJ databases">
        <authorList>
            <person name="Mazano-Marin A."/>
        </authorList>
    </citation>
    <scope>NUCLEOTIDE SEQUENCE</scope>
    <source>
        <strain evidence="1">SCt-VLC</strain>
    </source>
</reference>
<sequence>MKKPHPEHEKKFVAGRSDLSDPSLVESCANRLPKNLCQALSSLEGNSLHCGSVPKWGVIG</sequence>
<evidence type="ECO:0000313" key="1">
    <source>
        <dbReference type="EMBL" id="CDG47317.1"/>
    </source>
</evidence>